<dbReference type="PANTHER" id="PTHR43194:SF2">
    <property type="entry name" value="PEROXISOMAL MEMBRANE PROTEIN LPX1"/>
    <property type="match status" value="1"/>
</dbReference>
<organism evidence="3 4">
    <name type="scientific">Bailinhaonella thermotolerans</name>
    <dbReference type="NCBI Taxonomy" id="1070861"/>
    <lineage>
        <taxon>Bacteria</taxon>
        <taxon>Bacillati</taxon>
        <taxon>Actinomycetota</taxon>
        <taxon>Actinomycetes</taxon>
        <taxon>Streptosporangiales</taxon>
        <taxon>Streptosporangiaceae</taxon>
        <taxon>Bailinhaonella</taxon>
    </lineage>
</organism>
<evidence type="ECO:0000256" key="1">
    <source>
        <dbReference type="SAM" id="MobiDB-lite"/>
    </source>
</evidence>
<dbReference type="AlphaFoldDB" id="A0A3A4APF5"/>
<dbReference type="OrthoDB" id="495620at2"/>
<name>A0A3A4APF5_9ACTN</name>
<dbReference type="InterPro" id="IPR000073">
    <property type="entry name" value="AB_hydrolase_1"/>
</dbReference>
<keyword evidence="4" id="KW-1185">Reference proteome</keyword>
<feature type="compositionally biased region" description="Basic and acidic residues" evidence="1">
    <location>
        <begin position="1"/>
        <end position="19"/>
    </location>
</feature>
<dbReference type="Gene3D" id="3.40.50.1820">
    <property type="entry name" value="alpha/beta hydrolase"/>
    <property type="match status" value="1"/>
</dbReference>
<dbReference type="PRINTS" id="PR00111">
    <property type="entry name" value="ABHYDROLASE"/>
</dbReference>
<sequence length="292" mass="31143">MPERRAVRAAPEERAEAPGRRAAPPGAVREVASGGVRLVCRDRGGRGPGLLMLHGLAGHGGEWDDVARSLADEHRVVTLDQRGHGASARRAADRQVDASRAAYTADVATVVRELGLAPVVLVGQSLGGHTAMLAAAAHPELVRALVLVEAGPGGGRPGLPEEIRSWLDSWPAPFPSPEAAAEFFGGGPAGRGWADGLERRDGGWRPRFDPAFMVASVEEVSRRTYWDEWERVSCPVLVILAESGIVGPEESRKMRRRAPGARFVVIPDAGHDVHLEEPGRVAAAVRDFLTTC</sequence>
<evidence type="ECO:0000313" key="4">
    <source>
        <dbReference type="Proteomes" id="UP000265768"/>
    </source>
</evidence>
<dbReference type="Pfam" id="PF12697">
    <property type="entry name" value="Abhydrolase_6"/>
    <property type="match status" value="1"/>
</dbReference>
<dbReference type="GO" id="GO:0016787">
    <property type="term" value="F:hydrolase activity"/>
    <property type="evidence" value="ECO:0007669"/>
    <property type="project" value="UniProtKB-KW"/>
</dbReference>
<dbReference type="PANTHER" id="PTHR43194">
    <property type="entry name" value="HYDROLASE ALPHA/BETA FOLD FAMILY"/>
    <property type="match status" value="1"/>
</dbReference>
<dbReference type="EMBL" id="QZEY01000009">
    <property type="protein sequence ID" value="RJL30439.1"/>
    <property type="molecule type" value="Genomic_DNA"/>
</dbReference>
<keyword evidence="3" id="KW-0378">Hydrolase</keyword>
<comment type="caution">
    <text evidence="3">The sequence shown here is derived from an EMBL/GenBank/DDBJ whole genome shotgun (WGS) entry which is preliminary data.</text>
</comment>
<reference evidence="3 4" key="1">
    <citation type="submission" date="2018-09" db="EMBL/GenBank/DDBJ databases">
        <title>YIM 75507 draft genome.</title>
        <authorList>
            <person name="Tang S."/>
            <person name="Feng Y."/>
        </authorList>
    </citation>
    <scope>NUCLEOTIDE SEQUENCE [LARGE SCALE GENOMIC DNA]</scope>
    <source>
        <strain evidence="3 4">YIM 75507</strain>
    </source>
</reference>
<protein>
    <submittedName>
        <fullName evidence="3">Alpha/beta hydrolase</fullName>
    </submittedName>
</protein>
<evidence type="ECO:0000259" key="2">
    <source>
        <dbReference type="Pfam" id="PF12697"/>
    </source>
</evidence>
<dbReference type="InterPro" id="IPR029058">
    <property type="entry name" value="AB_hydrolase_fold"/>
</dbReference>
<proteinExistence type="predicted"/>
<dbReference type="Proteomes" id="UP000265768">
    <property type="component" value="Unassembled WGS sequence"/>
</dbReference>
<feature type="region of interest" description="Disordered" evidence="1">
    <location>
        <begin position="1"/>
        <end position="25"/>
    </location>
</feature>
<gene>
    <name evidence="3" type="ORF">D5H75_22990</name>
</gene>
<dbReference type="SUPFAM" id="SSF53474">
    <property type="entry name" value="alpha/beta-Hydrolases"/>
    <property type="match status" value="1"/>
</dbReference>
<dbReference type="InterPro" id="IPR050228">
    <property type="entry name" value="Carboxylesterase_BioH"/>
</dbReference>
<feature type="domain" description="AB hydrolase-1" evidence="2">
    <location>
        <begin position="50"/>
        <end position="284"/>
    </location>
</feature>
<dbReference type="RefSeq" id="WP_119928587.1">
    <property type="nucleotide sequence ID" value="NZ_QZEY01000009.1"/>
</dbReference>
<evidence type="ECO:0000313" key="3">
    <source>
        <dbReference type="EMBL" id="RJL30439.1"/>
    </source>
</evidence>
<accession>A0A3A4APF5</accession>